<comment type="caution">
    <text evidence="2">The sequence shown here is derived from an EMBL/GenBank/DDBJ whole genome shotgun (WGS) entry which is preliminary data.</text>
</comment>
<reference evidence="2" key="1">
    <citation type="submission" date="2020-03" db="EMBL/GenBank/DDBJ databases">
        <authorList>
            <person name="Weist P."/>
        </authorList>
    </citation>
    <scope>NUCLEOTIDE SEQUENCE</scope>
</reference>
<organism evidence="2 3">
    <name type="scientific">Pleuronectes platessa</name>
    <name type="common">European plaice</name>
    <dbReference type="NCBI Taxonomy" id="8262"/>
    <lineage>
        <taxon>Eukaryota</taxon>
        <taxon>Metazoa</taxon>
        <taxon>Chordata</taxon>
        <taxon>Craniata</taxon>
        <taxon>Vertebrata</taxon>
        <taxon>Euteleostomi</taxon>
        <taxon>Actinopterygii</taxon>
        <taxon>Neopterygii</taxon>
        <taxon>Teleostei</taxon>
        <taxon>Neoteleostei</taxon>
        <taxon>Acanthomorphata</taxon>
        <taxon>Carangaria</taxon>
        <taxon>Pleuronectiformes</taxon>
        <taxon>Pleuronectoidei</taxon>
        <taxon>Pleuronectidae</taxon>
        <taxon>Pleuronectes</taxon>
    </lineage>
</organism>
<protein>
    <submittedName>
        <fullName evidence="2">Uncharacterized protein</fullName>
    </submittedName>
</protein>
<evidence type="ECO:0000313" key="3">
    <source>
        <dbReference type="Proteomes" id="UP001153269"/>
    </source>
</evidence>
<feature type="region of interest" description="Disordered" evidence="1">
    <location>
        <begin position="73"/>
        <end position="109"/>
    </location>
</feature>
<feature type="compositionally biased region" description="Polar residues" evidence="1">
    <location>
        <begin position="100"/>
        <end position="109"/>
    </location>
</feature>
<dbReference type="Proteomes" id="UP001153269">
    <property type="component" value="Unassembled WGS sequence"/>
</dbReference>
<proteinExistence type="predicted"/>
<dbReference type="EMBL" id="CADEAL010000828">
    <property type="protein sequence ID" value="CAB1425726.1"/>
    <property type="molecule type" value="Genomic_DNA"/>
</dbReference>
<keyword evidence="3" id="KW-1185">Reference proteome</keyword>
<evidence type="ECO:0000256" key="1">
    <source>
        <dbReference type="SAM" id="MobiDB-lite"/>
    </source>
</evidence>
<evidence type="ECO:0000313" key="2">
    <source>
        <dbReference type="EMBL" id="CAB1425726.1"/>
    </source>
</evidence>
<dbReference type="AlphaFoldDB" id="A0A9N7U8A9"/>
<sequence>MELGFRKEMVDSVTRDLTGVSCATPVLPFWSHDAPAASMAVALLPEEAGRSWFRKWWMKGTVQVVRTSSQDVGVPSFGGLASTPNWPDTPRGLHIPSGLDHTSSSPKRN</sequence>
<accession>A0A9N7U8A9</accession>
<name>A0A9N7U8A9_PLEPL</name>
<gene>
    <name evidence="2" type="ORF">PLEPLA_LOCUS13659</name>
</gene>